<keyword evidence="3" id="KW-0732">Signal</keyword>
<protein>
    <recommendedName>
        <fullName evidence="1">D-lactate dehydratase</fullName>
        <ecNumber evidence="1">4.2.1.130</ecNumber>
    </recommendedName>
</protein>
<dbReference type="GO" id="GO:0005739">
    <property type="term" value="C:mitochondrion"/>
    <property type="evidence" value="ECO:0007669"/>
    <property type="project" value="TreeGrafter"/>
</dbReference>
<dbReference type="CDD" id="cd03135">
    <property type="entry name" value="GATase1_DJ-1"/>
    <property type="match status" value="1"/>
</dbReference>
<dbReference type="InterPro" id="IPR050325">
    <property type="entry name" value="Prot/Nucl_acid_deglycase"/>
</dbReference>
<dbReference type="NCBIfam" id="TIGR01383">
    <property type="entry name" value="not_thiJ"/>
    <property type="match status" value="1"/>
</dbReference>
<dbReference type="Pfam" id="PF01965">
    <property type="entry name" value="DJ-1_PfpI"/>
    <property type="match status" value="1"/>
</dbReference>
<evidence type="ECO:0000313" key="5">
    <source>
        <dbReference type="EMBL" id="RUS25543.1"/>
    </source>
</evidence>
<dbReference type="GO" id="GO:1903189">
    <property type="term" value="P:glyoxal metabolic process"/>
    <property type="evidence" value="ECO:0007669"/>
    <property type="project" value="TreeGrafter"/>
</dbReference>
<dbReference type="AlphaFoldDB" id="A0A433Q6Y0"/>
<name>A0A433Q6Y0_9FUNG</name>
<keyword evidence="5" id="KW-0808">Transferase</keyword>
<proteinExistence type="predicted"/>
<dbReference type="InterPro" id="IPR029062">
    <property type="entry name" value="Class_I_gatase-like"/>
</dbReference>
<dbReference type="GO" id="GO:0005634">
    <property type="term" value="C:nucleus"/>
    <property type="evidence" value="ECO:0007669"/>
    <property type="project" value="TreeGrafter"/>
</dbReference>
<gene>
    <name evidence="5" type="ORF">BC938DRAFT_471991</name>
</gene>
<feature type="non-terminal residue" evidence="5">
    <location>
        <position position="1"/>
    </location>
</feature>
<feature type="domain" description="DJ-1/PfpI" evidence="4">
    <location>
        <begin position="38"/>
        <end position="208"/>
    </location>
</feature>
<dbReference type="EMBL" id="RBNJ01012685">
    <property type="protein sequence ID" value="RUS25543.1"/>
    <property type="molecule type" value="Genomic_DNA"/>
</dbReference>
<dbReference type="GO" id="GO:0019172">
    <property type="term" value="F:glyoxalase III activity"/>
    <property type="evidence" value="ECO:0007669"/>
    <property type="project" value="UniProtKB-EC"/>
</dbReference>
<keyword evidence="5" id="KW-0315">Glutamine amidotransferase</keyword>
<reference evidence="5 6" key="1">
    <citation type="journal article" date="2018" name="New Phytol.">
        <title>Phylogenomics of Endogonaceae and evolution of mycorrhizas within Mucoromycota.</title>
        <authorList>
            <person name="Chang Y."/>
            <person name="Desiro A."/>
            <person name="Na H."/>
            <person name="Sandor L."/>
            <person name="Lipzen A."/>
            <person name="Clum A."/>
            <person name="Barry K."/>
            <person name="Grigoriev I.V."/>
            <person name="Martin F.M."/>
            <person name="Stajich J.E."/>
            <person name="Smith M.E."/>
            <person name="Bonito G."/>
            <person name="Spatafora J.W."/>
        </authorList>
    </citation>
    <scope>NUCLEOTIDE SEQUENCE [LARGE SCALE GENOMIC DNA]</scope>
    <source>
        <strain evidence="5 6">AD002</strain>
    </source>
</reference>
<evidence type="ECO:0000313" key="6">
    <source>
        <dbReference type="Proteomes" id="UP000274822"/>
    </source>
</evidence>
<evidence type="ECO:0000256" key="3">
    <source>
        <dbReference type="SAM" id="SignalP"/>
    </source>
</evidence>
<dbReference type="InterPro" id="IPR006287">
    <property type="entry name" value="DJ-1"/>
</dbReference>
<feature type="chain" id="PRO_5019136033" description="D-lactate dehydratase" evidence="3">
    <location>
        <begin position="31"/>
        <end position="248"/>
    </location>
</feature>
<feature type="signal peptide" evidence="3">
    <location>
        <begin position="1"/>
        <end position="30"/>
    </location>
</feature>
<organism evidence="5 6">
    <name type="scientific">Jimgerdemannia flammicorona</name>
    <dbReference type="NCBI Taxonomy" id="994334"/>
    <lineage>
        <taxon>Eukaryota</taxon>
        <taxon>Fungi</taxon>
        <taxon>Fungi incertae sedis</taxon>
        <taxon>Mucoromycota</taxon>
        <taxon>Mucoromycotina</taxon>
        <taxon>Endogonomycetes</taxon>
        <taxon>Endogonales</taxon>
        <taxon>Endogonaceae</taxon>
        <taxon>Jimgerdemannia</taxon>
    </lineage>
</organism>
<dbReference type="PANTHER" id="PTHR48094">
    <property type="entry name" value="PROTEIN/NUCLEIC ACID DEGLYCASE DJ-1-RELATED"/>
    <property type="match status" value="1"/>
</dbReference>
<keyword evidence="6" id="KW-1185">Reference proteome</keyword>
<dbReference type="PANTHER" id="PTHR48094:SF12">
    <property type="entry name" value="PARKINSON DISEASE PROTEIN 7 HOMOLOG"/>
    <property type="match status" value="1"/>
</dbReference>
<accession>A0A433Q6Y0</accession>
<dbReference type="EC" id="4.2.1.130" evidence="1"/>
<comment type="catalytic activity">
    <reaction evidence="2">
        <text>methylglyoxal + H2O = (R)-lactate + H(+)</text>
        <dbReference type="Rhea" id="RHEA:27754"/>
        <dbReference type="ChEBI" id="CHEBI:15377"/>
        <dbReference type="ChEBI" id="CHEBI:15378"/>
        <dbReference type="ChEBI" id="CHEBI:16004"/>
        <dbReference type="ChEBI" id="CHEBI:17158"/>
        <dbReference type="EC" id="4.2.1.130"/>
    </reaction>
</comment>
<comment type="caution">
    <text evidence="5">The sequence shown here is derived from an EMBL/GenBank/DDBJ whole genome shotgun (WGS) entry which is preliminary data.</text>
</comment>
<evidence type="ECO:0000259" key="4">
    <source>
        <dbReference type="Pfam" id="PF01965"/>
    </source>
</evidence>
<dbReference type="InterPro" id="IPR002818">
    <property type="entry name" value="DJ-1/PfpI"/>
</dbReference>
<dbReference type="SUPFAM" id="SSF52317">
    <property type="entry name" value="Class I glutamine amidotransferase-like"/>
    <property type="match status" value="1"/>
</dbReference>
<sequence length="248" mass="26837">SITRFRTAFICDIKALLSLFQLLNPPSSSANTKNMSQKRALVLITDGADEIQVTVTANVLRRANINVVVAGVALKNPAYAECSRGVKIIPDISFEHKTPDWDQNAFDCVVIPGGVEGAHTLSWLPGVLRLLNDYNKAGKITAFICVGTVIALSAGVGLGGNITSHPDVRGELENAYNYSEDRVVVDGTLITSRGAGSTFAFAMVIVEQLLGRQVGRFKVTRSRFVALDITYAMSYITPSFSLTGRRRN</sequence>
<evidence type="ECO:0000256" key="1">
    <source>
        <dbReference type="ARBA" id="ARBA00013134"/>
    </source>
</evidence>
<evidence type="ECO:0000256" key="2">
    <source>
        <dbReference type="ARBA" id="ARBA00048082"/>
    </source>
</evidence>
<dbReference type="GO" id="GO:0016740">
    <property type="term" value="F:transferase activity"/>
    <property type="evidence" value="ECO:0007669"/>
    <property type="project" value="UniProtKB-KW"/>
</dbReference>
<dbReference type="Gene3D" id="3.40.50.880">
    <property type="match status" value="1"/>
</dbReference>
<dbReference type="Proteomes" id="UP000274822">
    <property type="component" value="Unassembled WGS sequence"/>
</dbReference>
<dbReference type="GO" id="GO:0006979">
    <property type="term" value="P:response to oxidative stress"/>
    <property type="evidence" value="ECO:0007669"/>
    <property type="project" value="TreeGrafter"/>
</dbReference>